<organism evidence="1 2">
    <name type="scientific">Steinernema glaseri</name>
    <dbReference type="NCBI Taxonomy" id="37863"/>
    <lineage>
        <taxon>Eukaryota</taxon>
        <taxon>Metazoa</taxon>
        <taxon>Ecdysozoa</taxon>
        <taxon>Nematoda</taxon>
        <taxon>Chromadorea</taxon>
        <taxon>Rhabditida</taxon>
        <taxon>Tylenchina</taxon>
        <taxon>Panagrolaimomorpha</taxon>
        <taxon>Strongyloidoidea</taxon>
        <taxon>Steinernematidae</taxon>
        <taxon>Steinernema</taxon>
    </lineage>
</organism>
<reference evidence="2" key="1">
    <citation type="submission" date="2016-11" db="UniProtKB">
        <authorList>
            <consortium name="WormBaseParasite"/>
        </authorList>
    </citation>
    <scope>IDENTIFICATION</scope>
</reference>
<dbReference type="WBParaSite" id="L893_g1144.t1">
    <property type="protein sequence ID" value="L893_g1144.t1"/>
    <property type="gene ID" value="L893_g1144"/>
</dbReference>
<dbReference type="AlphaFoldDB" id="A0A1I7Y0B5"/>
<proteinExistence type="predicted"/>
<name>A0A1I7Y0B5_9BILA</name>
<keyword evidence="1" id="KW-1185">Reference proteome</keyword>
<dbReference type="Proteomes" id="UP000095287">
    <property type="component" value="Unplaced"/>
</dbReference>
<evidence type="ECO:0000313" key="2">
    <source>
        <dbReference type="WBParaSite" id="L893_g1144.t1"/>
    </source>
</evidence>
<accession>A0A1I7Y0B5</accession>
<evidence type="ECO:0000313" key="1">
    <source>
        <dbReference type="Proteomes" id="UP000095287"/>
    </source>
</evidence>
<protein>
    <submittedName>
        <fullName evidence="2">C2 tensin-type domain-containing protein</fullName>
    </submittedName>
</protein>
<sequence length="326" mass="36844">MSVQGDGSATAFVVVAVEQTVFSFWDPMLNHEVQSNIGKDKPLQVGDWINVIYEAQGQVLDYEPLSEPPFKTKLDENGELNIRIHAFVPKRDFAKEKGLTGFVLSPNVGRIVINDLAVSDFFGKAENQHRAFTIEIIGSMNPEERKNFGTMWIVKTVFKKKKMGEEQKRICMAWFNNVECPKESASSSTSEEEHASHYASIQKFQKTRYPSASSFENVGSLSTKSDSSFCVISGQPTPPSLSSRESIKEDNTVATDDNTLVMDDNTVATDDIEQDLEVPQNKELYLLSLLRDLLNDVEFEQKFYERFPQDHAEVCNSFAKYEHLLD</sequence>